<accession>A0ABS9K681</accession>
<dbReference type="SUPFAM" id="SSF101960">
    <property type="entry name" value="Stabilizer of iron transporter SufD"/>
    <property type="match status" value="1"/>
</dbReference>
<evidence type="ECO:0000313" key="4">
    <source>
        <dbReference type="EMBL" id="MCG2578684.1"/>
    </source>
</evidence>
<dbReference type="InterPro" id="IPR045595">
    <property type="entry name" value="SufBD_N"/>
</dbReference>
<name>A0ABS9K681_9RHOO</name>
<comment type="caution">
    <text evidence="4">The sequence shown here is derived from an EMBL/GenBank/DDBJ whole genome shotgun (WGS) entry which is preliminary data.</text>
</comment>
<sequence length="435" mass="47136">MRPRQPVTANGYFDAFARVAQVLPGHQLGWLHQARESAIERFACIGFPTSHDEDWKYTDVAAIENSRFNVLPGPCPDPLAARVASHALPDAHLLVFVNGTLEPGLCRVGRLRTGVVLSGLAYMLEEYPGRLDTSLLLGNATSAFADLNLAFMGDGAYIQLPRGCVLKAPIQLLYIATEANLAIQPRNLVVAAADSSASIVEHHVAIHDDGYFTNAVTDIVLGPGATLAHHKLQQENASAFHIATVDIAQGEGSHFTSTSLAFGARLARVGIGVKLQGDGASCSLDGLYLANGRQHVDHHTRIDHLKPGCTSREYYKGVLGDAARGVFNGRLVVQPDARGSDAVQANHNLLLSDDAEIDTKPQLEIWTDDIRCRQDATVGPLDEDQLFYLRSRGIGDISARALLTRAFAMEIIDRIGLISLQERVDDLLQGKLPRH</sequence>
<gene>
    <name evidence="4" type="primary">sufD</name>
    <name evidence="4" type="ORF">LZ012_16925</name>
</gene>
<evidence type="ECO:0000256" key="1">
    <source>
        <dbReference type="ARBA" id="ARBA00043967"/>
    </source>
</evidence>
<protein>
    <submittedName>
        <fullName evidence="4">Fe-S cluster assembly protein SufD</fullName>
    </submittedName>
</protein>
<dbReference type="NCBIfam" id="TIGR01981">
    <property type="entry name" value="sufD"/>
    <property type="match status" value="1"/>
</dbReference>
<feature type="domain" description="SUF system FeS cluster assembly SufBD core" evidence="2">
    <location>
        <begin position="175"/>
        <end position="407"/>
    </location>
</feature>
<dbReference type="Pfam" id="PF01458">
    <property type="entry name" value="SUFBD_core"/>
    <property type="match status" value="1"/>
</dbReference>
<evidence type="ECO:0000259" key="2">
    <source>
        <dbReference type="Pfam" id="PF01458"/>
    </source>
</evidence>
<dbReference type="Proteomes" id="UP001165384">
    <property type="component" value="Unassembled WGS sequence"/>
</dbReference>
<feature type="domain" description="SUF system FeS cluster assembly SufBD N-terminal" evidence="3">
    <location>
        <begin position="10"/>
        <end position="172"/>
    </location>
</feature>
<keyword evidence="5" id="KW-1185">Reference proteome</keyword>
<dbReference type="InterPro" id="IPR000825">
    <property type="entry name" value="SUF_FeS_clus_asmbl_SufBD_core"/>
</dbReference>
<organism evidence="4 5">
    <name type="scientific">Dechloromonas hankyongensis</name>
    <dbReference type="NCBI Taxonomy" id="2908002"/>
    <lineage>
        <taxon>Bacteria</taxon>
        <taxon>Pseudomonadati</taxon>
        <taxon>Pseudomonadota</taxon>
        <taxon>Betaproteobacteria</taxon>
        <taxon>Rhodocyclales</taxon>
        <taxon>Azonexaceae</taxon>
        <taxon>Dechloromonas</taxon>
    </lineage>
</organism>
<comment type="similarity">
    <text evidence="1">Belongs to the iron-sulfur cluster assembly SufBD family.</text>
</comment>
<dbReference type="RefSeq" id="WP_275712074.1">
    <property type="nucleotide sequence ID" value="NZ_JAKLTN010000004.1"/>
</dbReference>
<dbReference type="Pfam" id="PF19295">
    <property type="entry name" value="SufBD_N"/>
    <property type="match status" value="1"/>
</dbReference>
<dbReference type="InterPro" id="IPR011542">
    <property type="entry name" value="SUF_FeS_clus_asmbl_SufD"/>
</dbReference>
<evidence type="ECO:0000313" key="5">
    <source>
        <dbReference type="Proteomes" id="UP001165384"/>
    </source>
</evidence>
<dbReference type="InterPro" id="IPR037284">
    <property type="entry name" value="SUF_FeS_clus_asmbl_SufBD_sf"/>
</dbReference>
<evidence type="ECO:0000259" key="3">
    <source>
        <dbReference type="Pfam" id="PF19295"/>
    </source>
</evidence>
<dbReference type="PANTHER" id="PTHR43575:SF1">
    <property type="entry name" value="PROTEIN ABCI7, CHLOROPLASTIC"/>
    <property type="match status" value="1"/>
</dbReference>
<dbReference type="PANTHER" id="PTHR43575">
    <property type="entry name" value="PROTEIN ABCI7, CHLOROPLASTIC"/>
    <property type="match status" value="1"/>
</dbReference>
<reference evidence="4" key="1">
    <citation type="submission" date="2022-01" db="EMBL/GenBank/DDBJ databases">
        <authorList>
            <person name="Jo J.-H."/>
            <person name="Im W.-T."/>
        </authorList>
    </citation>
    <scope>NUCLEOTIDE SEQUENCE</scope>
    <source>
        <strain evidence="4">XY25</strain>
    </source>
</reference>
<proteinExistence type="inferred from homology"/>
<dbReference type="EMBL" id="JAKLTN010000004">
    <property type="protein sequence ID" value="MCG2578684.1"/>
    <property type="molecule type" value="Genomic_DNA"/>
</dbReference>
<dbReference type="InterPro" id="IPR055346">
    <property type="entry name" value="Fe-S_cluster_assembly_SufBD"/>
</dbReference>